<proteinExistence type="predicted"/>
<name>A0A5A7PED2_STRAF</name>
<evidence type="ECO:0000313" key="1">
    <source>
        <dbReference type="EMBL" id="GER31293.1"/>
    </source>
</evidence>
<sequence length="322" mass="36231">MEGGIDFVTVFNVDITSSILELLSDPCDLLRASVVSRAWHHFLIANGLCKKLWLRKVPQVTYIAYSVKKIDGKNKLVNIASKNTVNWSSSIGKERKLVFTLYHPLPHDGINKLINVTSKNNNFNWGNLDMEHKLFSSLLHTLSKPITSPKFIMSFPVGASSTDQNPPMTVINTLTPELCSFWSSKGQNDPNAPEYLLYKLMTSESCLQTFKLPEPVVCVNGVFLIELLGRPQKDVDGLYYIRLGYAKIMGQTLDTAFHTDVHPSGEVQLDYYPHSAGSGLRSFSSKNKEDMARENEELCMGMARGLLDFLDDEDEEEEEEDN</sequence>
<organism evidence="1 2">
    <name type="scientific">Striga asiatica</name>
    <name type="common">Asiatic witchweed</name>
    <name type="synonym">Buchnera asiatica</name>
    <dbReference type="NCBI Taxonomy" id="4170"/>
    <lineage>
        <taxon>Eukaryota</taxon>
        <taxon>Viridiplantae</taxon>
        <taxon>Streptophyta</taxon>
        <taxon>Embryophyta</taxon>
        <taxon>Tracheophyta</taxon>
        <taxon>Spermatophyta</taxon>
        <taxon>Magnoliopsida</taxon>
        <taxon>eudicotyledons</taxon>
        <taxon>Gunneridae</taxon>
        <taxon>Pentapetalae</taxon>
        <taxon>asterids</taxon>
        <taxon>lamiids</taxon>
        <taxon>Lamiales</taxon>
        <taxon>Orobanchaceae</taxon>
        <taxon>Buchnereae</taxon>
        <taxon>Striga</taxon>
    </lineage>
</organism>
<dbReference type="Proteomes" id="UP000325081">
    <property type="component" value="Unassembled WGS sequence"/>
</dbReference>
<dbReference type="PANTHER" id="PTHR39741">
    <property type="entry name" value="F-BOX DOMAIN CONTAINING PROTEIN, EXPRESSED"/>
    <property type="match status" value="1"/>
</dbReference>
<reference evidence="2" key="1">
    <citation type="journal article" date="2019" name="Curr. Biol.">
        <title>Genome Sequence of Striga asiatica Provides Insight into the Evolution of Plant Parasitism.</title>
        <authorList>
            <person name="Yoshida S."/>
            <person name="Kim S."/>
            <person name="Wafula E.K."/>
            <person name="Tanskanen J."/>
            <person name="Kim Y.M."/>
            <person name="Honaas L."/>
            <person name="Yang Z."/>
            <person name="Spallek T."/>
            <person name="Conn C.E."/>
            <person name="Ichihashi Y."/>
            <person name="Cheong K."/>
            <person name="Cui S."/>
            <person name="Der J.P."/>
            <person name="Gundlach H."/>
            <person name="Jiao Y."/>
            <person name="Hori C."/>
            <person name="Ishida J.K."/>
            <person name="Kasahara H."/>
            <person name="Kiba T."/>
            <person name="Kim M.S."/>
            <person name="Koo N."/>
            <person name="Laohavisit A."/>
            <person name="Lee Y.H."/>
            <person name="Lumba S."/>
            <person name="McCourt P."/>
            <person name="Mortimer J.C."/>
            <person name="Mutuku J.M."/>
            <person name="Nomura T."/>
            <person name="Sasaki-Sekimoto Y."/>
            <person name="Seto Y."/>
            <person name="Wang Y."/>
            <person name="Wakatake T."/>
            <person name="Sakakibara H."/>
            <person name="Demura T."/>
            <person name="Yamaguchi S."/>
            <person name="Yoneyama K."/>
            <person name="Manabe R.I."/>
            <person name="Nelson D.C."/>
            <person name="Schulman A.H."/>
            <person name="Timko M.P."/>
            <person name="dePamphilis C.W."/>
            <person name="Choi D."/>
            <person name="Shirasu K."/>
        </authorList>
    </citation>
    <scope>NUCLEOTIDE SEQUENCE [LARGE SCALE GENOMIC DNA]</scope>
    <source>
        <strain evidence="2">cv. UVA1</strain>
    </source>
</reference>
<protein>
    <submittedName>
        <fullName evidence="1">Cyclin-like F-box</fullName>
    </submittedName>
</protein>
<dbReference type="InterPro" id="IPR055336">
    <property type="entry name" value="At4g00755-like"/>
</dbReference>
<evidence type="ECO:0000313" key="2">
    <source>
        <dbReference type="Proteomes" id="UP000325081"/>
    </source>
</evidence>
<keyword evidence="2" id="KW-1185">Reference proteome</keyword>
<accession>A0A5A7PED2</accession>
<dbReference type="EMBL" id="BKCP01004439">
    <property type="protein sequence ID" value="GER31293.1"/>
    <property type="molecule type" value="Genomic_DNA"/>
</dbReference>
<dbReference type="SUPFAM" id="SSF81383">
    <property type="entry name" value="F-box domain"/>
    <property type="match status" value="1"/>
</dbReference>
<gene>
    <name evidence="1" type="ORF">STAS_07284</name>
</gene>
<dbReference type="InterPro" id="IPR036047">
    <property type="entry name" value="F-box-like_dom_sf"/>
</dbReference>
<dbReference type="OrthoDB" id="63379at2759"/>
<comment type="caution">
    <text evidence="1">The sequence shown here is derived from an EMBL/GenBank/DDBJ whole genome shotgun (WGS) entry which is preliminary data.</text>
</comment>
<dbReference type="AlphaFoldDB" id="A0A5A7PED2"/>
<dbReference type="PANTHER" id="PTHR39741:SF14">
    <property type="entry name" value="F-BOX DOMAIN-CONTAINING PROTEIN"/>
    <property type="match status" value="1"/>
</dbReference>